<feature type="region of interest" description="Disordered" evidence="7">
    <location>
        <begin position="447"/>
        <end position="477"/>
    </location>
</feature>
<evidence type="ECO:0000256" key="4">
    <source>
        <dbReference type="ARBA" id="ARBA00022729"/>
    </source>
</evidence>
<evidence type="ECO:0000256" key="7">
    <source>
        <dbReference type="SAM" id="MobiDB-lite"/>
    </source>
</evidence>
<proteinExistence type="inferred from homology"/>
<dbReference type="EMBL" id="JWZX01002467">
    <property type="protein sequence ID" value="KOO29078.1"/>
    <property type="molecule type" value="Genomic_DNA"/>
</dbReference>
<dbReference type="PANTHER" id="PTHR13234:SF8">
    <property type="entry name" value="GAMMA-INTERFERON-INDUCIBLE LYSOSOMAL THIOL REDUCTASE"/>
    <property type="match status" value="1"/>
</dbReference>
<keyword evidence="6" id="KW-0175">Coiled coil</keyword>
<sequence>MPQTAKQKKKDASTAKKEQAWLASELLQGEELARPTSAPVSRMLRDGFVLDMNPEDQLAVIEGNDTEDFLSKSRLLAARISSRLPAFERLVQEQELRAHLLPFELAMDNRRAKQLGDGGSIEELQERNVALASEYAALHAAAEERAERFARMEQTGGEWHNEIQGGAIAGRYHDARLHSMTMMHDGIEAAADHEDQHSATLGFMAARYVQELREKHGQAEALKKQREQMNCEMERLSEARRKMDELDLRMSQSLGRFKAFYELEKQGRSRQLDARRDLSAMRQHETKQLRHKVSVEKRRAQDGAIEQVRLATYGRQTVDVIKTAVREAGASAGDRAYRALASKLGIAPQELLGQFKRLLRELETEQQRVATAEARQRHSQGELAKAKLARDALYAEDKGAPVAPPTAKPGAASEAQVRAEQKVRVAETRCEDCRLQAEEASRLLRMAEEEAEEAKDSDGEADDNDDGVGASRGRRPGGLGAARFTALLANPVGADRVSPAHSLARSKPRQSVPGGSGLSLTPSPRPAVMADLPVDAWLKDPRFKHNCRIALSREDDSSNWCAGVRAPMEPMVEAQHREAAETEPSGAMSDDGVRASHSVNPQHADDLYSDDINFHHFTKFKLAGAVDIAKITDFHHVPFGNSYFPTAACGGAPYDPTKRQCFETRCAGIPEPPEDCFAANMSQIVTQHGPQEYAFNRLAACAKDVTVQKGEPWYTRYWSFVYCSEDKYSSTPESALASCATKSNFTVDDSAYMSLCYATPFGDASVIREAKATILHQGTPTVLVDGKDTPVGDVLKAVCAAYTGPKPQGC</sequence>
<feature type="compositionally biased region" description="Basic and acidic residues" evidence="7">
    <location>
        <begin position="447"/>
        <end position="458"/>
    </location>
</feature>
<evidence type="ECO:0000256" key="3">
    <source>
        <dbReference type="ARBA" id="ARBA00022525"/>
    </source>
</evidence>
<feature type="coiled-coil region" evidence="6">
    <location>
        <begin position="205"/>
        <end position="249"/>
    </location>
</feature>
<evidence type="ECO:0000313" key="8">
    <source>
        <dbReference type="EMBL" id="KOO29078.1"/>
    </source>
</evidence>
<feature type="region of interest" description="Disordered" evidence="7">
    <location>
        <begin position="496"/>
        <end position="526"/>
    </location>
</feature>
<dbReference type="GO" id="GO:0005576">
    <property type="term" value="C:extracellular region"/>
    <property type="evidence" value="ECO:0007669"/>
    <property type="project" value="UniProtKB-SubCell"/>
</dbReference>
<protein>
    <submittedName>
        <fullName evidence="8">Gilt-domain-containing</fullName>
    </submittedName>
</protein>
<organism evidence="8 9">
    <name type="scientific">Chrysochromulina tobinii</name>
    <dbReference type="NCBI Taxonomy" id="1460289"/>
    <lineage>
        <taxon>Eukaryota</taxon>
        <taxon>Haptista</taxon>
        <taxon>Haptophyta</taxon>
        <taxon>Prymnesiophyceae</taxon>
        <taxon>Prymnesiales</taxon>
        <taxon>Chrysochromulinaceae</taxon>
        <taxon>Chrysochromulina</taxon>
    </lineage>
</organism>
<evidence type="ECO:0000256" key="6">
    <source>
        <dbReference type="SAM" id="Coils"/>
    </source>
</evidence>
<keyword evidence="4" id="KW-0732">Signal</keyword>
<reference evidence="9" key="1">
    <citation type="journal article" date="2015" name="PLoS Genet.">
        <title>Genome Sequence and Transcriptome Analyses of Chrysochromulina tobin: Metabolic Tools for Enhanced Algal Fitness in the Prominent Order Prymnesiales (Haptophyceae).</title>
        <authorList>
            <person name="Hovde B.T."/>
            <person name="Deodato C.R."/>
            <person name="Hunsperger H.M."/>
            <person name="Ryken S.A."/>
            <person name="Yost W."/>
            <person name="Jha R.K."/>
            <person name="Patterson J."/>
            <person name="Monnat R.J. Jr."/>
            <person name="Barlow S.B."/>
            <person name="Starkenburg S.R."/>
            <person name="Cattolico R.A."/>
        </authorList>
    </citation>
    <scope>NUCLEOTIDE SEQUENCE</scope>
    <source>
        <strain evidence="9">CCMP291</strain>
    </source>
</reference>
<feature type="region of interest" description="Disordered" evidence="7">
    <location>
        <begin position="577"/>
        <end position="602"/>
    </location>
</feature>
<accession>A0A0M0JS88</accession>
<dbReference type="GO" id="GO:0016671">
    <property type="term" value="F:oxidoreductase activity, acting on a sulfur group of donors, disulfide as acceptor"/>
    <property type="evidence" value="ECO:0007669"/>
    <property type="project" value="InterPro"/>
</dbReference>
<dbReference type="AlphaFoldDB" id="A0A0M0JS88"/>
<evidence type="ECO:0000256" key="5">
    <source>
        <dbReference type="ARBA" id="ARBA00023180"/>
    </source>
</evidence>
<dbReference type="InterPro" id="IPR004911">
    <property type="entry name" value="Interferon-induced_GILT"/>
</dbReference>
<evidence type="ECO:0000313" key="9">
    <source>
        <dbReference type="Proteomes" id="UP000037460"/>
    </source>
</evidence>
<keyword evidence="3" id="KW-0964">Secreted</keyword>
<comment type="similarity">
    <text evidence="2">Belongs to the GILT family.</text>
</comment>
<dbReference type="Proteomes" id="UP000037460">
    <property type="component" value="Unassembled WGS sequence"/>
</dbReference>
<dbReference type="PANTHER" id="PTHR13234">
    <property type="entry name" value="GAMMA-INTERFERON INDUCIBLE LYSOSOMAL THIOL REDUCTASE GILT"/>
    <property type="match status" value="1"/>
</dbReference>
<comment type="caution">
    <text evidence="8">The sequence shown here is derived from an EMBL/GenBank/DDBJ whole genome shotgun (WGS) entry which is preliminary data.</text>
</comment>
<evidence type="ECO:0000256" key="2">
    <source>
        <dbReference type="ARBA" id="ARBA00005679"/>
    </source>
</evidence>
<comment type="subcellular location">
    <subcellularLocation>
        <location evidence="1">Secreted</location>
    </subcellularLocation>
</comment>
<name>A0A0M0JS88_9EUKA</name>
<keyword evidence="5" id="KW-0325">Glycoprotein</keyword>
<evidence type="ECO:0000256" key="1">
    <source>
        <dbReference type="ARBA" id="ARBA00004613"/>
    </source>
</evidence>
<dbReference type="Pfam" id="PF03227">
    <property type="entry name" value="GILT"/>
    <property type="match status" value="1"/>
</dbReference>
<gene>
    <name evidence="8" type="ORF">Ctob_009083</name>
</gene>
<keyword evidence="9" id="KW-1185">Reference proteome</keyword>